<dbReference type="Pfam" id="PF16822">
    <property type="entry name" value="ALGX"/>
    <property type="match status" value="1"/>
</dbReference>
<evidence type="ECO:0000256" key="2">
    <source>
        <dbReference type="ARBA" id="ARBA00005182"/>
    </source>
</evidence>
<evidence type="ECO:0000256" key="5">
    <source>
        <dbReference type="ARBA" id="ARBA00022764"/>
    </source>
</evidence>
<dbReference type="Proteomes" id="UP000635142">
    <property type="component" value="Unassembled WGS sequence"/>
</dbReference>
<feature type="domain" description="AlgX/AlgJ SGNH hydrolase-like" evidence="7">
    <location>
        <begin position="55"/>
        <end position="311"/>
    </location>
</feature>
<evidence type="ECO:0000256" key="4">
    <source>
        <dbReference type="ARBA" id="ARBA00022729"/>
    </source>
</evidence>
<dbReference type="GO" id="GO:0016740">
    <property type="term" value="F:transferase activity"/>
    <property type="evidence" value="ECO:0007669"/>
    <property type="project" value="UniProtKB-KW"/>
</dbReference>
<comment type="caution">
    <text evidence="8">The sequence shown here is derived from an EMBL/GenBank/DDBJ whole genome shotgun (WGS) entry which is preliminary data.</text>
</comment>
<keyword evidence="6" id="KW-0016">Alginate biosynthesis</keyword>
<evidence type="ECO:0000256" key="3">
    <source>
        <dbReference type="ARBA" id="ARBA00022679"/>
    </source>
</evidence>
<evidence type="ECO:0000256" key="6">
    <source>
        <dbReference type="ARBA" id="ARBA00022841"/>
    </source>
</evidence>
<organism evidence="8 9">
    <name type="scientific">Sulfitobacter aestuariivivens</name>
    <dbReference type="NCBI Taxonomy" id="2766981"/>
    <lineage>
        <taxon>Bacteria</taxon>
        <taxon>Pseudomonadati</taxon>
        <taxon>Pseudomonadota</taxon>
        <taxon>Alphaproteobacteria</taxon>
        <taxon>Rhodobacterales</taxon>
        <taxon>Roseobacteraceae</taxon>
        <taxon>Sulfitobacter</taxon>
    </lineage>
</organism>
<gene>
    <name evidence="8" type="ORF">H9Q16_19135</name>
</gene>
<dbReference type="RefSeq" id="WP_191077073.1">
    <property type="nucleotide sequence ID" value="NZ_JACTAG010000003.1"/>
</dbReference>
<dbReference type="InterPro" id="IPR031811">
    <property type="entry name" value="ALGX/ALGJ_SGNH-like"/>
</dbReference>
<comment type="subcellular location">
    <subcellularLocation>
        <location evidence="1">Periplasm</location>
    </subcellularLocation>
</comment>
<reference evidence="8" key="1">
    <citation type="submission" date="2020-08" db="EMBL/GenBank/DDBJ databases">
        <title>Sulfitobacter aestuariivivens sp. nov., isolated from a tidal flat.</title>
        <authorList>
            <person name="Park S."/>
            <person name="Yoon J.-H."/>
        </authorList>
    </citation>
    <scope>NUCLEOTIDE SEQUENCE</scope>
    <source>
        <strain evidence="8">TSTF-M16</strain>
    </source>
</reference>
<protein>
    <recommendedName>
        <fullName evidence="7">AlgX/AlgJ SGNH hydrolase-like domain-containing protein</fullName>
    </recommendedName>
</protein>
<keyword evidence="5" id="KW-0574">Periplasm</keyword>
<dbReference type="AlphaFoldDB" id="A0A927D8E7"/>
<keyword evidence="3" id="KW-0808">Transferase</keyword>
<keyword evidence="4" id="KW-0732">Signal</keyword>
<evidence type="ECO:0000313" key="9">
    <source>
        <dbReference type="Proteomes" id="UP000635142"/>
    </source>
</evidence>
<evidence type="ECO:0000256" key="1">
    <source>
        <dbReference type="ARBA" id="ARBA00004418"/>
    </source>
</evidence>
<keyword evidence="9" id="KW-1185">Reference proteome</keyword>
<dbReference type="GO" id="GO:0042121">
    <property type="term" value="P:alginic acid biosynthetic process"/>
    <property type="evidence" value="ECO:0007669"/>
    <property type="project" value="UniProtKB-KW"/>
</dbReference>
<dbReference type="GO" id="GO:0042597">
    <property type="term" value="C:periplasmic space"/>
    <property type="evidence" value="ECO:0007669"/>
    <property type="project" value="UniProtKB-SubCell"/>
</dbReference>
<comment type="pathway">
    <text evidence="2">Glycan biosynthesis; alginate biosynthesis.</text>
</comment>
<proteinExistence type="predicted"/>
<accession>A0A927D8E7</accession>
<name>A0A927D8E7_9RHOB</name>
<sequence length="443" mass="46597">MTDRTRHSGLRRLWHAGLLGCLAMVALALAPGKAAAQSAYDCRALEVHGALPAIEGRDGVFFRIDPDMHAYQTLSDESIALIGELSRALRSRGTTLVLMPVPGRGHVLAHQLPAMAQHVGFDPDIATAVHRDVMQRLAGAGIAVADPRRALRQSALAGRMPFFAADPRPTAEGSKVMAASIADILAQHPDTKDLARGQFLTQPVGAVTLPSVMRAQLQLACQDTLPTVAFAAETTRPDGPVSDSVGVAAVIGTEFTGTAALNFSGYLSAASGLRVLGYGVAGGGAFAAMSSYLTSVDFRAAPPQVLVWEFPLWTSLANHGDQPMKELIAAGGESCSRPLTLGPGSGPGRVVADLQGLDAGQDVTLALDTDGAFVSAVRFHFRGADDLVRPRSIYRHPDQLLTGRFYMPLSGLEATGLRSVEIEIPQPYGPQPSLTACIRGATE</sequence>
<evidence type="ECO:0000313" key="8">
    <source>
        <dbReference type="EMBL" id="MBD3666058.1"/>
    </source>
</evidence>
<evidence type="ECO:0000259" key="7">
    <source>
        <dbReference type="Pfam" id="PF16822"/>
    </source>
</evidence>
<dbReference type="EMBL" id="JACTAG010000003">
    <property type="protein sequence ID" value="MBD3666058.1"/>
    <property type="molecule type" value="Genomic_DNA"/>
</dbReference>